<dbReference type="FunFam" id="3.40.50.12780:FF:000012">
    <property type="entry name" value="Non-ribosomal peptide synthetase"/>
    <property type="match status" value="1"/>
</dbReference>
<dbReference type="SMART" id="SM00823">
    <property type="entry name" value="PKS_PP"/>
    <property type="match status" value="1"/>
</dbReference>
<protein>
    <recommendedName>
        <fullName evidence="5">Carrier domain-containing protein</fullName>
    </recommendedName>
</protein>
<dbReference type="Gene3D" id="3.30.559.10">
    <property type="entry name" value="Chloramphenicol acetyltransferase-like domain"/>
    <property type="match status" value="1"/>
</dbReference>
<dbReference type="InterPro" id="IPR000873">
    <property type="entry name" value="AMP-dep_synth/lig_dom"/>
</dbReference>
<dbReference type="InterPro" id="IPR023213">
    <property type="entry name" value="CAT-like_dom_sf"/>
</dbReference>
<dbReference type="Pfam" id="PF13193">
    <property type="entry name" value="AMP-binding_C"/>
    <property type="match status" value="1"/>
</dbReference>
<keyword evidence="7" id="KW-1185">Reference proteome</keyword>
<dbReference type="InterPro" id="IPR020845">
    <property type="entry name" value="AMP-binding_CS"/>
</dbReference>
<dbReference type="SUPFAM" id="SSF52777">
    <property type="entry name" value="CoA-dependent acyltransferases"/>
    <property type="match status" value="2"/>
</dbReference>
<dbReference type="Pfam" id="PF00501">
    <property type="entry name" value="AMP-binding"/>
    <property type="match status" value="1"/>
</dbReference>
<evidence type="ECO:0000259" key="5">
    <source>
        <dbReference type="PROSITE" id="PS50075"/>
    </source>
</evidence>
<dbReference type="EMBL" id="BOOH01000066">
    <property type="protein sequence ID" value="GIH80910.1"/>
    <property type="molecule type" value="Genomic_DNA"/>
</dbReference>
<dbReference type="Pfam" id="PF00668">
    <property type="entry name" value="Condensation"/>
    <property type="match status" value="1"/>
</dbReference>
<dbReference type="InterPro" id="IPR025110">
    <property type="entry name" value="AMP-bd_C"/>
</dbReference>
<dbReference type="Gene3D" id="3.40.50.1820">
    <property type="entry name" value="alpha/beta hydrolase"/>
    <property type="match status" value="1"/>
</dbReference>
<dbReference type="GO" id="GO:0072330">
    <property type="term" value="P:monocarboxylic acid biosynthetic process"/>
    <property type="evidence" value="ECO:0007669"/>
    <property type="project" value="UniProtKB-ARBA"/>
</dbReference>
<keyword evidence="2" id="KW-0596">Phosphopantetheine</keyword>
<dbReference type="Gene3D" id="1.10.1200.10">
    <property type="entry name" value="ACP-like"/>
    <property type="match status" value="1"/>
</dbReference>
<dbReference type="InterPro" id="IPR045851">
    <property type="entry name" value="AMP-bd_C_sf"/>
</dbReference>
<dbReference type="CDD" id="cd17646">
    <property type="entry name" value="A_NRPS_AB3403-like"/>
    <property type="match status" value="1"/>
</dbReference>
<dbReference type="PROSITE" id="PS50075">
    <property type="entry name" value="CARRIER"/>
    <property type="match status" value="1"/>
</dbReference>
<dbReference type="GO" id="GO:0005829">
    <property type="term" value="C:cytosol"/>
    <property type="evidence" value="ECO:0007669"/>
    <property type="project" value="TreeGrafter"/>
</dbReference>
<dbReference type="Pfam" id="PF00975">
    <property type="entry name" value="Thioesterase"/>
    <property type="match status" value="1"/>
</dbReference>
<sequence length="1308" mass="142628">MIEDAYPLAALQAGMLFHSELDASTYHDLTTLTVRGRFDREAMEATLSDLAARHPILRTGFDLTGFSEPLQLVHDAATIPLEVVESGEGLAAWREDEKRRPFDWSRPPLLRVCAHLLEPGRFALSVSFHHAILDGWSLASLITELLERYSARLRGLTVPVRPPSAAFRDLIALERTVLASEEARAFWERQVADAPDSRLPRLPGYPRDGVTDVRGHAVPLDRELVARLERVAREEQVPMRTVLLAVHLRVVSLLTGRADVLSGMLVHGRTESEGAEEALGLFLNTVPVRHSLTAPTWRELIKEVFAAEVALLPHRRFPLFEIQRMAGRTPLLDVTFDYRDFHVYGRLRAEDDRTADRRDDAAADRAGGRTGAPYAGQVTLEGQDHFEQTDIPMTVGFSREPSGALVLVLSYDRTQFSEAQAGDVAGHYLRALAHLAADPGADPRPADDFLGGDAALIDGWNATARQYAPVTVHELVLAQALRTPEAPAVVFEGEWRTYGELASRVLRLARVLREAGVGQDRVVGVFLERGHDLPTGLLGVLAAGGAYLPLEVDHPRERLRLMMQDVGATHVVTSADLADRLPDGLAAILVDQDGPALSDVPDISPDALAYVFFTSGTTGRPKGVGVSHRAVVNRLLWGQETFAFGPEDRVLQKTPYGFDISVSELFPPLIAGAGLVMARPGGHLEPDYLAELITTERVTYVHFVASMLAAFLELGDRLPPLPRVVNGGEALPPDVAARFRGGELLNLYGPTEATVEVSWHRCAPGEPTVPIGVPIANSRLEVLDASLQRVPIGVVGELYIGGVQLARGYLGQPGLTADRFVPDPYGSGGRLYRTGDLARWRPDGEVEYLGRSDFQVKIRGMRVELGEIEAALLAFEEVKAAVVVARPGAGGPRLVAYVVSGEEIDWRARLAAVLPGYMVPSDLVRLEALPVSRNGKLDRAALPEPASSRAASYVPPRDPVEAHLAQLWEEALELTAVGVHDDFFELGGHSLIALRLAMRIRKELDRELPVAAFLSAPTVAKLADVLRQPADMGSASRIVPLQPDGDRTPIFFFHALGGQVFRYHPLARRLGADQPVYGVEAQGLAPGEQPHRSFAEMVEDYLRHLRAVRPHGPYVLGGFCIGGNIAIEVARRLRADGEEVPLVVLMYSDADEPVVAATLDDERALLFHALAGGPLEVDWEELGAMEPEQRLLAVMGAAAAADRLPPDTADVEQARRYLEVFRANAHAIGRFEHDPYDGPVAMFGPSGSALGWQAIVKGPLEVVPIPEERVVILYEPLVMETAATMRKWMDHGVNADVRDSASETQVSS</sequence>
<evidence type="ECO:0000256" key="2">
    <source>
        <dbReference type="ARBA" id="ARBA00022450"/>
    </source>
</evidence>
<reference evidence="6 7" key="1">
    <citation type="submission" date="2021-01" db="EMBL/GenBank/DDBJ databases">
        <title>Whole genome shotgun sequence of Planobispora longispora NBRC 13918.</title>
        <authorList>
            <person name="Komaki H."/>
            <person name="Tamura T."/>
        </authorList>
    </citation>
    <scope>NUCLEOTIDE SEQUENCE [LARGE SCALE GENOMIC DNA]</scope>
    <source>
        <strain evidence="6 7">NBRC 13918</strain>
    </source>
</reference>
<feature type="region of interest" description="Disordered" evidence="4">
    <location>
        <begin position="353"/>
        <end position="375"/>
    </location>
</feature>
<dbReference type="InterPro" id="IPR001242">
    <property type="entry name" value="Condensation_dom"/>
</dbReference>
<dbReference type="PANTHER" id="PTHR45527:SF1">
    <property type="entry name" value="FATTY ACID SYNTHASE"/>
    <property type="match status" value="1"/>
</dbReference>
<dbReference type="GO" id="GO:0043041">
    <property type="term" value="P:amino acid activation for nonribosomal peptide biosynthetic process"/>
    <property type="evidence" value="ECO:0007669"/>
    <property type="project" value="TreeGrafter"/>
</dbReference>
<proteinExistence type="predicted"/>
<organism evidence="6 7">
    <name type="scientific">Planobispora longispora</name>
    <dbReference type="NCBI Taxonomy" id="28887"/>
    <lineage>
        <taxon>Bacteria</taxon>
        <taxon>Bacillati</taxon>
        <taxon>Actinomycetota</taxon>
        <taxon>Actinomycetes</taxon>
        <taxon>Streptosporangiales</taxon>
        <taxon>Streptosporangiaceae</taxon>
        <taxon>Planobispora</taxon>
    </lineage>
</organism>
<evidence type="ECO:0000256" key="3">
    <source>
        <dbReference type="ARBA" id="ARBA00022553"/>
    </source>
</evidence>
<dbReference type="GO" id="GO:0008610">
    <property type="term" value="P:lipid biosynthetic process"/>
    <property type="evidence" value="ECO:0007669"/>
    <property type="project" value="UniProtKB-ARBA"/>
</dbReference>
<dbReference type="InterPro" id="IPR010071">
    <property type="entry name" value="AA_adenyl_dom"/>
</dbReference>
<dbReference type="Gene3D" id="3.30.300.30">
    <property type="match status" value="1"/>
</dbReference>
<dbReference type="SUPFAM" id="SSF53474">
    <property type="entry name" value="alpha/beta-Hydrolases"/>
    <property type="match status" value="1"/>
</dbReference>
<evidence type="ECO:0000256" key="4">
    <source>
        <dbReference type="SAM" id="MobiDB-lite"/>
    </source>
</evidence>
<dbReference type="InterPro" id="IPR001031">
    <property type="entry name" value="Thioesterase"/>
</dbReference>
<dbReference type="NCBIfam" id="TIGR01733">
    <property type="entry name" value="AA-adenyl-dom"/>
    <property type="match status" value="1"/>
</dbReference>
<dbReference type="Gene3D" id="3.40.50.980">
    <property type="match status" value="2"/>
</dbReference>
<dbReference type="PROSITE" id="PS00455">
    <property type="entry name" value="AMP_BINDING"/>
    <property type="match status" value="1"/>
</dbReference>
<dbReference type="InterPro" id="IPR020806">
    <property type="entry name" value="PKS_PP-bd"/>
</dbReference>
<dbReference type="SUPFAM" id="SSF47336">
    <property type="entry name" value="ACP-like"/>
    <property type="match status" value="1"/>
</dbReference>
<dbReference type="GO" id="GO:0044550">
    <property type="term" value="P:secondary metabolite biosynthetic process"/>
    <property type="evidence" value="ECO:0007669"/>
    <property type="project" value="TreeGrafter"/>
</dbReference>
<evidence type="ECO:0000313" key="7">
    <source>
        <dbReference type="Proteomes" id="UP000616724"/>
    </source>
</evidence>
<evidence type="ECO:0000313" key="6">
    <source>
        <dbReference type="EMBL" id="GIH80910.1"/>
    </source>
</evidence>
<dbReference type="FunFam" id="2.30.38.10:FF:000001">
    <property type="entry name" value="Non-ribosomal peptide synthetase PvdI"/>
    <property type="match status" value="1"/>
</dbReference>
<dbReference type="Gene3D" id="3.30.559.30">
    <property type="entry name" value="Nonribosomal peptide synthetase, condensation domain"/>
    <property type="match status" value="1"/>
</dbReference>
<keyword evidence="3" id="KW-0597">Phosphoprotein</keyword>
<dbReference type="PANTHER" id="PTHR45527">
    <property type="entry name" value="NONRIBOSOMAL PEPTIDE SYNTHETASE"/>
    <property type="match status" value="1"/>
</dbReference>
<dbReference type="GO" id="GO:0003824">
    <property type="term" value="F:catalytic activity"/>
    <property type="evidence" value="ECO:0007669"/>
    <property type="project" value="InterPro"/>
</dbReference>
<dbReference type="RefSeq" id="WP_203895321.1">
    <property type="nucleotide sequence ID" value="NZ_BOOH01000066.1"/>
</dbReference>
<dbReference type="Pfam" id="PF00550">
    <property type="entry name" value="PP-binding"/>
    <property type="match status" value="1"/>
</dbReference>
<gene>
    <name evidence="6" type="ORF">Plo01_73390</name>
</gene>
<dbReference type="FunFam" id="1.10.1200.10:FF:000016">
    <property type="entry name" value="Non-ribosomal peptide synthase"/>
    <property type="match status" value="1"/>
</dbReference>
<evidence type="ECO:0000256" key="1">
    <source>
        <dbReference type="ARBA" id="ARBA00001957"/>
    </source>
</evidence>
<dbReference type="InterPro" id="IPR006162">
    <property type="entry name" value="Ppantetheine_attach_site"/>
</dbReference>
<comment type="caution">
    <text evidence="6">The sequence shown here is derived from an EMBL/GenBank/DDBJ whole genome shotgun (WGS) entry which is preliminary data.</text>
</comment>
<dbReference type="InterPro" id="IPR029058">
    <property type="entry name" value="AB_hydrolase_fold"/>
</dbReference>
<name>A0A8J3RT77_9ACTN</name>
<accession>A0A8J3RT77</accession>
<dbReference type="SUPFAM" id="SSF56801">
    <property type="entry name" value="Acetyl-CoA synthetase-like"/>
    <property type="match status" value="1"/>
</dbReference>
<feature type="domain" description="Carrier" evidence="5">
    <location>
        <begin position="955"/>
        <end position="1030"/>
    </location>
</feature>
<dbReference type="Proteomes" id="UP000616724">
    <property type="component" value="Unassembled WGS sequence"/>
</dbReference>
<dbReference type="GO" id="GO:0031177">
    <property type="term" value="F:phosphopantetheine binding"/>
    <property type="evidence" value="ECO:0007669"/>
    <property type="project" value="InterPro"/>
</dbReference>
<dbReference type="Gene3D" id="2.30.38.10">
    <property type="entry name" value="Luciferase, Domain 3"/>
    <property type="match status" value="1"/>
</dbReference>
<feature type="compositionally biased region" description="Basic and acidic residues" evidence="4">
    <location>
        <begin position="353"/>
        <end position="367"/>
    </location>
</feature>
<dbReference type="InterPro" id="IPR009081">
    <property type="entry name" value="PP-bd_ACP"/>
</dbReference>
<dbReference type="InterPro" id="IPR036736">
    <property type="entry name" value="ACP-like_sf"/>
</dbReference>
<dbReference type="PROSITE" id="PS00012">
    <property type="entry name" value="PHOSPHOPANTETHEINE"/>
    <property type="match status" value="1"/>
</dbReference>
<comment type="cofactor">
    <cofactor evidence="1">
        <name>pantetheine 4'-phosphate</name>
        <dbReference type="ChEBI" id="CHEBI:47942"/>
    </cofactor>
</comment>